<name>A0A9W7EBH5_9STRA</name>
<dbReference type="Proteomes" id="UP001165122">
    <property type="component" value="Unassembled WGS sequence"/>
</dbReference>
<dbReference type="EMBL" id="BRXW01000715">
    <property type="protein sequence ID" value="GMH75274.1"/>
    <property type="molecule type" value="Genomic_DNA"/>
</dbReference>
<reference evidence="4" key="1">
    <citation type="journal article" date="2023" name="Commun. Biol.">
        <title>Genome analysis of Parmales, the sister group of diatoms, reveals the evolutionary specialization of diatoms from phago-mixotrophs to photoautotrophs.</title>
        <authorList>
            <person name="Ban H."/>
            <person name="Sato S."/>
            <person name="Yoshikawa S."/>
            <person name="Yamada K."/>
            <person name="Nakamura Y."/>
            <person name="Ichinomiya M."/>
            <person name="Sato N."/>
            <person name="Blanc-Mathieu R."/>
            <person name="Endo H."/>
            <person name="Kuwata A."/>
            <person name="Ogata H."/>
        </authorList>
    </citation>
    <scope>NUCLEOTIDE SEQUENCE [LARGE SCALE GENOMIC DNA]</scope>
    <source>
        <strain evidence="4">NIES 3700</strain>
    </source>
</reference>
<dbReference type="OrthoDB" id="194375at2759"/>
<feature type="coiled-coil region" evidence="1">
    <location>
        <begin position="288"/>
        <end position="333"/>
    </location>
</feature>
<evidence type="ECO:0000313" key="4">
    <source>
        <dbReference type="Proteomes" id="UP001165122"/>
    </source>
</evidence>
<sequence length="551" mass="63279">MPKNHDPTAEPGSWTQKPFITAVNAHKMPNTKGIHSAASMAKLTAQRKIKIQALAEKEAERARKSRLESLLAQKLVAKYGTRMKSPTNVVIKRTVKSFLQNAKHISEADLKAVEEAVKRAIEQPESSFGSINAPESYSTSKPSASSRSSSKAKLSEGLGKTTLVLDPDDPKTNPWTVMDTLKAIEAEESLKQDKIDLKAERKSMAKTLEQQMSIEGVRARQQKKEDEAYLAQQQRMLNEWKREQEFADKIIHEKNLQMRKIRQEQMDEKKARFAKMKADDRAKELRDIVACKRELKKEKDDVEKSKVEERKRLEKIKIANVEKEKVLEKKKAEAVAWEMKLAADYIANEEAKDAAREKALVDRMSRYEEIGQQWADSGAGKKQREAELALERKILREAQAKDQADIDRETRDKDNLRLNKKMMMETNQKMATDKARRDKAQEAKDSIYANRFRREGEAFGAEEEARKQRDRMKAKAHCELLKLQMEEQKTLQKRVDMSETEMSLNRAQMDLILKDPITGAKIMKKLTEKKEMKQSVAFKYKSNVPGLTMNN</sequence>
<keyword evidence="4" id="KW-1185">Reference proteome</keyword>
<protein>
    <recommendedName>
        <fullName evidence="5">Trichohyalin-plectin-homology domain-containing protein</fullName>
    </recommendedName>
</protein>
<dbReference type="AlphaFoldDB" id="A0A9W7EBH5"/>
<feature type="region of interest" description="Disordered" evidence="2">
    <location>
        <begin position="123"/>
        <end position="171"/>
    </location>
</feature>
<organism evidence="3 4">
    <name type="scientific">Triparma laevis f. longispina</name>
    <dbReference type="NCBI Taxonomy" id="1714387"/>
    <lineage>
        <taxon>Eukaryota</taxon>
        <taxon>Sar</taxon>
        <taxon>Stramenopiles</taxon>
        <taxon>Ochrophyta</taxon>
        <taxon>Bolidophyceae</taxon>
        <taxon>Parmales</taxon>
        <taxon>Triparmaceae</taxon>
        <taxon>Triparma</taxon>
    </lineage>
</organism>
<evidence type="ECO:0000256" key="2">
    <source>
        <dbReference type="SAM" id="MobiDB-lite"/>
    </source>
</evidence>
<evidence type="ECO:0000256" key="1">
    <source>
        <dbReference type="SAM" id="Coils"/>
    </source>
</evidence>
<keyword evidence="1" id="KW-0175">Coiled coil</keyword>
<evidence type="ECO:0000313" key="3">
    <source>
        <dbReference type="EMBL" id="GMH75274.1"/>
    </source>
</evidence>
<evidence type="ECO:0008006" key="5">
    <source>
        <dbReference type="Google" id="ProtNLM"/>
    </source>
</evidence>
<proteinExistence type="predicted"/>
<gene>
    <name evidence="3" type="ORF">TrLO_g13993</name>
</gene>
<feature type="compositionally biased region" description="Low complexity" evidence="2">
    <location>
        <begin position="136"/>
        <end position="152"/>
    </location>
</feature>
<feature type="compositionally biased region" description="Polar residues" evidence="2">
    <location>
        <begin position="124"/>
        <end position="135"/>
    </location>
</feature>
<comment type="caution">
    <text evidence="3">The sequence shown here is derived from an EMBL/GenBank/DDBJ whole genome shotgun (WGS) entry which is preliminary data.</text>
</comment>
<accession>A0A9W7EBH5</accession>